<dbReference type="Gene3D" id="2.60.40.10">
    <property type="entry name" value="Immunoglobulins"/>
    <property type="match status" value="1"/>
</dbReference>
<gene>
    <name evidence="6" type="primary">LOC117559430</name>
</gene>
<dbReference type="GO" id="GO:0006955">
    <property type="term" value="P:immune response"/>
    <property type="evidence" value="ECO:0007669"/>
    <property type="project" value="TreeGrafter"/>
</dbReference>
<dbReference type="Proteomes" id="UP000515161">
    <property type="component" value="Unplaced"/>
</dbReference>
<dbReference type="RefSeq" id="XP_034092088.1">
    <property type="nucleotide sequence ID" value="XM_034236197.1"/>
</dbReference>
<evidence type="ECO:0000256" key="3">
    <source>
        <dbReference type="SAM" id="MobiDB-lite"/>
    </source>
</evidence>
<protein>
    <submittedName>
        <fullName evidence="6">Uncharacterized protein LOC117559430</fullName>
    </submittedName>
</protein>
<evidence type="ECO:0000313" key="5">
    <source>
        <dbReference type="Proteomes" id="UP000515161"/>
    </source>
</evidence>
<dbReference type="InterPro" id="IPR050488">
    <property type="entry name" value="Ig_Fc_receptor"/>
</dbReference>
<evidence type="ECO:0000313" key="6">
    <source>
        <dbReference type="RefSeq" id="XP_034092088.1"/>
    </source>
</evidence>
<dbReference type="FunCoup" id="A0A6P8W1M9">
    <property type="interactions" value="8"/>
</dbReference>
<keyword evidence="4" id="KW-0812">Transmembrane</keyword>
<keyword evidence="4" id="KW-0472">Membrane</keyword>
<keyword evidence="4" id="KW-1133">Transmembrane helix</keyword>
<feature type="compositionally biased region" description="Polar residues" evidence="3">
    <location>
        <begin position="89"/>
        <end position="100"/>
    </location>
</feature>
<dbReference type="PANTHER" id="PTHR11481">
    <property type="entry name" value="IMMUNOGLOBULIN FC RECEPTOR"/>
    <property type="match status" value="1"/>
</dbReference>
<dbReference type="InParanoid" id="A0A6P8W1M9"/>
<reference evidence="6" key="1">
    <citation type="submission" date="2025-08" db="UniProtKB">
        <authorList>
            <consortium name="RefSeq"/>
        </authorList>
    </citation>
    <scope>IDENTIFICATION</scope>
</reference>
<evidence type="ECO:0000256" key="1">
    <source>
        <dbReference type="ARBA" id="ARBA00022729"/>
    </source>
</evidence>
<dbReference type="GeneID" id="117559430"/>
<name>A0A6P8W1M9_GYMAC</name>
<keyword evidence="2" id="KW-1015">Disulfide bond</keyword>
<sequence length="540" mass="58233">MYQAQALLPPTLTVNPPVITETDSVTLHCQTPPSVSVSQCYFYTLSGGIVRGFPCLKTLTGTELLLKMSQQSSPAEVQVKCYYTVKHGGSNSPHSDPSSITVHTPPPTLTVNPPVITESDSVTLHCQTPPSVSVSQCYFYTLSGGTRGFSCLKTLTGTELLQMSQQRSPVDVQVKCFYIVMFKGSNSLSPHSDLSSITVHTLRPPTLTVNPPVITETDSVTLHCQTPPSVSMLHCYFYTLTGLIVRGFSCLKTLTGTELLLMSQQRSPAEVQVKCFYTVTFGGSTSPHSDLSSITVHTLRPPTLTVNPPVITETDSVTLHCQTPPSVSMLHCYFYTLTGLIVRGFSCLKTLTGTELLKMSQQRSPVEVQVKCLYTVKHGGSTSPSPHSDPSSINIYNTVEKESSTTQSIAPSKDSTGLTVISPYPFPPVTPAKQTSGWTVVMSKNTGSSSSSSPTPVKAASAEIWKFVAVVAGCGVAVGVILLVSVLLCNNKRTAGPDEVKRQDTKVEYSDTYHMYCTIPEEPAASDLMMGQMYSTVQSH</sequence>
<dbReference type="GO" id="GO:0004888">
    <property type="term" value="F:transmembrane signaling receptor activity"/>
    <property type="evidence" value="ECO:0007669"/>
    <property type="project" value="TreeGrafter"/>
</dbReference>
<feature type="transmembrane region" description="Helical" evidence="4">
    <location>
        <begin position="464"/>
        <end position="488"/>
    </location>
</feature>
<dbReference type="GO" id="GO:0009897">
    <property type="term" value="C:external side of plasma membrane"/>
    <property type="evidence" value="ECO:0007669"/>
    <property type="project" value="TreeGrafter"/>
</dbReference>
<keyword evidence="5" id="KW-1185">Reference proteome</keyword>
<organism evidence="5 6">
    <name type="scientific">Gymnodraco acuticeps</name>
    <name type="common">Antarctic dragonfish</name>
    <dbReference type="NCBI Taxonomy" id="8218"/>
    <lineage>
        <taxon>Eukaryota</taxon>
        <taxon>Metazoa</taxon>
        <taxon>Chordata</taxon>
        <taxon>Craniata</taxon>
        <taxon>Vertebrata</taxon>
        <taxon>Euteleostomi</taxon>
        <taxon>Actinopterygii</taxon>
        <taxon>Neopterygii</taxon>
        <taxon>Teleostei</taxon>
        <taxon>Neoteleostei</taxon>
        <taxon>Acanthomorphata</taxon>
        <taxon>Eupercaria</taxon>
        <taxon>Perciformes</taxon>
        <taxon>Notothenioidei</taxon>
        <taxon>Bathydraconidae</taxon>
        <taxon>Gymnodraco</taxon>
    </lineage>
</organism>
<evidence type="ECO:0000256" key="4">
    <source>
        <dbReference type="SAM" id="Phobius"/>
    </source>
</evidence>
<dbReference type="AlphaFoldDB" id="A0A6P8W1M9"/>
<dbReference type="KEGG" id="gacu:117559430"/>
<dbReference type="InterPro" id="IPR013783">
    <property type="entry name" value="Ig-like_fold"/>
</dbReference>
<evidence type="ECO:0000256" key="2">
    <source>
        <dbReference type="ARBA" id="ARBA00023157"/>
    </source>
</evidence>
<dbReference type="PANTHER" id="PTHR11481:SF64">
    <property type="entry name" value="FC RECEPTOR-LIKE PROTEIN 4"/>
    <property type="match status" value="1"/>
</dbReference>
<keyword evidence="1" id="KW-0732">Signal</keyword>
<feature type="region of interest" description="Disordered" evidence="3">
    <location>
        <begin position="89"/>
        <end position="110"/>
    </location>
</feature>
<accession>A0A6P8W1M9</accession>
<dbReference type="OrthoDB" id="8938325at2759"/>
<dbReference type="GO" id="GO:0007166">
    <property type="term" value="P:cell surface receptor signaling pathway"/>
    <property type="evidence" value="ECO:0007669"/>
    <property type="project" value="TreeGrafter"/>
</dbReference>
<proteinExistence type="predicted"/>